<dbReference type="InterPro" id="IPR050109">
    <property type="entry name" value="HTH-type_TetR-like_transc_reg"/>
</dbReference>
<accession>A0A7Y0LVR2</accession>
<dbReference type="PROSITE" id="PS50977">
    <property type="entry name" value="HTH_TETR_2"/>
    <property type="match status" value="1"/>
</dbReference>
<feature type="region of interest" description="Disordered" evidence="5">
    <location>
        <begin position="213"/>
        <end position="238"/>
    </location>
</feature>
<gene>
    <name evidence="7" type="ORF">HIR71_02620</name>
</gene>
<evidence type="ECO:0000256" key="3">
    <source>
        <dbReference type="ARBA" id="ARBA00023163"/>
    </source>
</evidence>
<evidence type="ECO:0000259" key="6">
    <source>
        <dbReference type="PROSITE" id="PS50977"/>
    </source>
</evidence>
<dbReference type="PROSITE" id="PS01081">
    <property type="entry name" value="HTH_TETR_1"/>
    <property type="match status" value="1"/>
</dbReference>
<keyword evidence="3" id="KW-0804">Transcription</keyword>
<keyword evidence="2 4" id="KW-0238">DNA-binding</keyword>
<dbReference type="EMBL" id="JABCJJ010000002">
    <property type="protein sequence ID" value="NMR19122.1"/>
    <property type="molecule type" value="Genomic_DNA"/>
</dbReference>
<evidence type="ECO:0000256" key="5">
    <source>
        <dbReference type="SAM" id="MobiDB-lite"/>
    </source>
</evidence>
<dbReference type="InterPro" id="IPR036271">
    <property type="entry name" value="Tet_transcr_reg_TetR-rel_C_sf"/>
</dbReference>
<comment type="caution">
    <text evidence="7">The sequence shown here is derived from an EMBL/GenBank/DDBJ whole genome shotgun (WGS) entry which is preliminary data.</text>
</comment>
<keyword evidence="1" id="KW-0805">Transcription regulation</keyword>
<dbReference type="GO" id="GO:0003700">
    <property type="term" value="F:DNA-binding transcription factor activity"/>
    <property type="evidence" value="ECO:0007669"/>
    <property type="project" value="TreeGrafter"/>
</dbReference>
<feature type="DNA-binding region" description="H-T-H motif" evidence="4">
    <location>
        <begin position="35"/>
        <end position="54"/>
    </location>
</feature>
<dbReference type="InterPro" id="IPR001647">
    <property type="entry name" value="HTH_TetR"/>
</dbReference>
<organism evidence="7 8">
    <name type="scientific">Cellulomonas fimi</name>
    <dbReference type="NCBI Taxonomy" id="1708"/>
    <lineage>
        <taxon>Bacteria</taxon>
        <taxon>Bacillati</taxon>
        <taxon>Actinomycetota</taxon>
        <taxon>Actinomycetes</taxon>
        <taxon>Micrococcales</taxon>
        <taxon>Cellulomonadaceae</taxon>
        <taxon>Cellulomonas</taxon>
    </lineage>
</organism>
<dbReference type="Pfam" id="PF00440">
    <property type="entry name" value="TetR_N"/>
    <property type="match status" value="1"/>
</dbReference>
<sequence length="238" mass="26402">MPRAAPRTARGNRTRARLVESAEQVFADVGYHDASIVKITEHAGVGLGTFYLYFDGKLEIFDEVVEDLNRRVRHAMAEATEAAPNRIEAERAGFRAFFRFTAEHPALYRIVRQAEFVSPAAFRMHYTRIVEGYIEGLTAARASGEIGDVDPTVAAWVLMGIGELVGMRWVRWAAAGAMDSDSEPGPADTMDVPPDVFDQVMGFIQRGLAAVALDRQDPQDGHHPHDTDDRSDDRTEQT</sequence>
<dbReference type="PANTHER" id="PTHR30055">
    <property type="entry name" value="HTH-TYPE TRANSCRIPTIONAL REGULATOR RUTR"/>
    <property type="match status" value="1"/>
</dbReference>
<dbReference type="Gene3D" id="1.10.357.10">
    <property type="entry name" value="Tetracycline Repressor, domain 2"/>
    <property type="match status" value="1"/>
</dbReference>
<feature type="compositionally biased region" description="Basic and acidic residues" evidence="5">
    <location>
        <begin position="214"/>
        <end position="238"/>
    </location>
</feature>
<reference evidence="7 8" key="1">
    <citation type="submission" date="2020-04" db="EMBL/GenBank/DDBJ databases">
        <title>Sequencing and Assembly of C. fimi.</title>
        <authorList>
            <person name="Ramsey A.R."/>
        </authorList>
    </citation>
    <scope>NUCLEOTIDE SEQUENCE [LARGE SCALE GENOMIC DNA]</scope>
    <source>
        <strain evidence="7 8">SB</strain>
    </source>
</reference>
<dbReference type="InterPro" id="IPR009057">
    <property type="entry name" value="Homeodomain-like_sf"/>
</dbReference>
<feature type="domain" description="HTH tetR-type" evidence="6">
    <location>
        <begin position="12"/>
        <end position="72"/>
    </location>
</feature>
<protein>
    <submittedName>
        <fullName evidence="7">TetR/AcrR family transcriptional regulator</fullName>
    </submittedName>
</protein>
<evidence type="ECO:0000313" key="7">
    <source>
        <dbReference type="EMBL" id="NMR19122.1"/>
    </source>
</evidence>
<evidence type="ECO:0000256" key="2">
    <source>
        <dbReference type="ARBA" id="ARBA00023125"/>
    </source>
</evidence>
<dbReference type="InterPro" id="IPR023772">
    <property type="entry name" value="DNA-bd_HTH_TetR-type_CS"/>
</dbReference>
<keyword evidence="8" id="KW-1185">Reference proteome</keyword>
<evidence type="ECO:0000256" key="1">
    <source>
        <dbReference type="ARBA" id="ARBA00023015"/>
    </source>
</evidence>
<proteinExistence type="predicted"/>
<evidence type="ECO:0000313" key="8">
    <source>
        <dbReference type="Proteomes" id="UP000562124"/>
    </source>
</evidence>
<dbReference type="Proteomes" id="UP000562124">
    <property type="component" value="Unassembled WGS sequence"/>
</dbReference>
<dbReference type="PANTHER" id="PTHR30055:SF234">
    <property type="entry name" value="HTH-TYPE TRANSCRIPTIONAL REGULATOR BETI"/>
    <property type="match status" value="1"/>
</dbReference>
<dbReference type="GO" id="GO:0000976">
    <property type="term" value="F:transcription cis-regulatory region binding"/>
    <property type="evidence" value="ECO:0007669"/>
    <property type="project" value="TreeGrafter"/>
</dbReference>
<dbReference type="AlphaFoldDB" id="A0A7Y0LVR2"/>
<dbReference type="PRINTS" id="PR00455">
    <property type="entry name" value="HTHTETR"/>
</dbReference>
<dbReference type="SUPFAM" id="SSF46689">
    <property type="entry name" value="Homeodomain-like"/>
    <property type="match status" value="1"/>
</dbReference>
<evidence type="ECO:0000256" key="4">
    <source>
        <dbReference type="PROSITE-ProRule" id="PRU00335"/>
    </source>
</evidence>
<dbReference type="SUPFAM" id="SSF48498">
    <property type="entry name" value="Tetracyclin repressor-like, C-terminal domain"/>
    <property type="match status" value="1"/>
</dbReference>
<name>A0A7Y0LVR2_CELFI</name>